<name>A0AAD8B8M6_BIOPF</name>
<feature type="chain" id="PRO_5042186019" evidence="1">
    <location>
        <begin position="23"/>
        <end position="269"/>
    </location>
</feature>
<organism evidence="2 3">
    <name type="scientific">Biomphalaria pfeifferi</name>
    <name type="common">Bloodfluke planorb</name>
    <name type="synonym">Freshwater snail</name>
    <dbReference type="NCBI Taxonomy" id="112525"/>
    <lineage>
        <taxon>Eukaryota</taxon>
        <taxon>Metazoa</taxon>
        <taxon>Spiralia</taxon>
        <taxon>Lophotrochozoa</taxon>
        <taxon>Mollusca</taxon>
        <taxon>Gastropoda</taxon>
        <taxon>Heterobranchia</taxon>
        <taxon>Euthyneura</taxon>
        <taxon>Panpulmonata</taxon>
        <taxon>Hygrophila</taxon>
        <taxon>Lymnaeoidea</taxon>
        <taxon>Planorbidae</taxon>
        <taxon>Biomphalaria</taxon>
    </lineage>
</organism>
<protein>
    <submittedName>
        <fullName evidence="2">Uncharacterized protein</fullName>
    </submittedName>
</protein>
<sequence>MPRASSRLLGLVTCCFALLADAVVWNILRTTFGPSMTGVYFQSQPRTRSDALAQGWTKLSGCEQGSKWRGERYIRNDDHTIVLIYDVSGNIAGIQTGFETNDPRGLNVTAMAKYTQEDGGYTYVTTYFADPKQLCDASRNASSEVENIYFQRGSCDNLMTISTDLSGVSSWTLGRCFPKMGVHYAYGYTTTSSCDDLFPLFLLYDQGVMKGIGFALIANFTSPHYEHPTVNNLKWMLYEAPQCVSTRVVSSIHIFLSQSLLETTCKTSG</sequence>
<dbReference type="Proteomes" id="UP001233172">
    <property type="component" value="Unassembled WGS sequence"/>
</dbReference>
<reference evidence="2" key="2">
    <citation type="submission" date="2023-04" db="EMBL/GenBank/DDBJ databases">
        <authorList>
            <person name="Bu L."/>
            <person name="Lu L."/>
            <person name="Laidemitt M.R."/>
            <person name="Zhang S.M."/>
            <person name="Mutuku M."/>
            <person name="Mkoji G."/>
            <person name="Steinauer M."/>
            <person name="Loker E.S."/>
        </authorList>
    </citation>
    <scope>NUCLEOTIDE SEQUENCE</scope>
    <source>
        <strain evidence="2">KasaAsao</strain>
        <tissue evidence="2">Whole Snail</tissue>
    </source>
</reference>
<dbReference type="AlphaFoldDB" id="A0AAD8B8M6"/>
<feature type="signal peptide" evidence="1">
    <location>
        <begin position="1"/>
        <end position="22"/>
    </location>
</feature>
<accession>A0AAD8B8M6</accession>
<evidence type="ECO:0000256" key="1">
    <source>
        <dbReference type="SAM" id="SignalP"/>
    </source>
</evidence>
<dbReference type="EMBL" id="JASAOG010000119">
    <property type="protein sequence ID" value="KAK0049966.1"/>
    <property type="molecule type" value="Genomic_DNA"/>
</dbReference>
<evidence type="ECO:0000313" key="3">
    <source>
        <dbReference type="Proteomes" id="UP001233172"/>
    </source>
</evidence>
<proteinExistence type="predicted"/>
<reference evidence="2" key="1">
    <citation type="journal article" date="2023" name="PLoS Negl. Trop. Dis.">
        <title>A genome sequence for Biomphalaria pfeifferi, the major vector snail for the human-infecting parasite Schistosoma mansoni.</title>
        <authorList>
            <person name="Bu L."/>
            <person name="Lu L."/>
            <person name="Laidemitt M.R."/>
            <person name="Zhang S.M."/>
            <person name="Mutuku M."/>
            <person name="Mkoji G."/>
            <person name="Steinauer M."/>
            <person name="Loker E.S."/>
        </authorList>
    </citation>
    <scope>NUCLEOTIDE SEQUENCE</scope>
    <source>
        <strain evidence="2">KasaAsao</strain>
    </source>
</reference>
<keyword evidence="1" id="KW-0732">Signal</keyword>
<comment type="caution">
    <text evidence="2">The sequence shown here is derived from an EMBL/GenBank/DDBJ whole genome shotgun (WGS) entry which is preliminary data.</text>
</comment>
<evidence type="ECO:0000313" key="2">
    <source>
        <dbReference type="EMBL" id="KAK0049966.1"/>
    </source>
</evidence>
<gene>
    <name evidence="2" type="ORF">Bpfe_020517</name>
</gene>
<keyword evidence="3" id="KW-1185">Reference proteome</keyword>